<comment type="caution">
    <text evidence="3">The sequence shown here is derived from an EMBL/GenBank/DDBJ whole genome shotgun (WGS) entry which is preliminary data.</text>
</comment>
<organism evidence="3 4">
    <name type="scientific">Tetzosporium hominis</name>
    <dbReference type="NCBI Taxonomy" id="2020506"/>
    <lineage>
        <taxon>Bacteria</taxon>
        <taxon>Bacillati</taxon>
        <taxon>Bacillota</taxon>
        <taxon>Bacilli</taxon>
        <taxon>Bacillales</taxon>
        <taxon>Caryophanaceae</taxon>
        <taxon>Tetzosporium</taxon>
    </lineage>
</organism>
<keyword evidence="4" id="KW-1185">Reference proteome</keyword>
<reference evidence="3 4" key="1">
    <citation type="submission" date="2017-07" db="EMBL/GenBank/DDBJ databases">
        <title>Tetzosporium hominis gen.nov. sp.nov.</title>
        <authorList>
            <person name="Tetz G."/>
            <person name="Tetz V."/>
        </authorList>
    </citation>
    <scope>NUCLEOTIDE SEQUENCE [LARGE SCALE GENOMIC DNA]</scope>
    <source>
        <strain evidence="3 4">VT-49</strain>
    </source>
</reference>
<protein>
    <recommendedName>
        <fullName evidence="2">YdbS-like PH domain-containing protein</fullName>
    </recommendedName>
</protein>
<keyword evidence="1" id="KW-0812">Transmembrane</keyword>
<dbReference type="OrthoDB" id="2195155at2"/>
<proteinExistence type="predicted"/>
<sequence>MSEDRYKLHPVAAVITFVKGLKELIFPIVIFLFLGSSGDSESGWFRLIPYILTASALILYLISGIIKWWKFVYWFEDGELRIEYGLFVKKKRYIPFDRIQSLDYTESIFHRPFGLVKVKVETAGGGVGKEAEAELTAIRLEAAEQIKQEMLAAKAGLKSVEIEEGPTEQLAEQLTQEEPVLHRMSSKDLIVLAVTSGGIGVIFSGAAVVLSQFSEFIPYEQIYDEVLSLLRFGAALVAVFAFVVLLVTFLLSIGFTYLQNYGFTVSRDGKDILLKRGLLEKKRTTIPLHRIQGVQVVENPFRQLFGYVTIVLDSAGGSVLEKSETVKLVPLIKRDQALHLLTELFPELPLEADFVRPPKRARKFYYRINLLLIGIIGAAVSYFFYPYGLLFFLLAPLSIAFDLWSHRTAGLAVHNNYLVMQYRFFSRKTVWLEKRRIQAQMQSQSYFEQRSTVASIHATIKSGALGSRHSIKALEVDVARSAMDWYQPHSN</sequence>
<evidence type="ECO:0000313" key="4">
    <source>
        <dbReference type="Proteomes" id="UP000217065"/>
    </source>
</evidence>
<accession>A0A264W4K0</accession>
<dbReference type="Proteomes" id="UP000217065">
    <property type="component" value="Unassembled WGS sequence"/>
</dbReference>
<feature type="transmembrane region" description="Helical" evidence="1">
    <location>
        <begin position="189"/>
        <end position="213"/>
    </location>
</feature>
<evidence type="ECO:0000256" key="1">
    <source>
        <dbReference type="SAM" id="Phobius"/>
    </source>
</evidence>
<feature type="transmembrane region" description="Helical" evidence="1">
    <location>
        <begin position="47"/>
        <end position="66"/>
    </location>
</feature>
<feature type="transmembrane region" description="Helical" evidence="1">
    <location>
        <begin position="12"/>
        <end position="35"/>
    </location>
</feature>
<dbReference type="InterPro" id="IPR005182">
    <property type="entry name" value="YdbS-like_PH"/>
</dbReference>
<dbReference type="PIRSF" id="PIRSF026631">
    <property type="entry name" value="UCP026631"/>
    <property type="match status" value="1"/>
</dbReference>
<dbReference type="AlphaFoldDB" id="A0A264W4K0"/>
<dbReference type="Pfam" id="PF03703">
    <property type="entry name" value="bPH_2"/>
    <property type="match status" value="3"/>
</dbReference>
<gene>
    <name evidence="3" type="ORF">CF394_09450</name>
</gene>
<feature type="domain" description="YdbS-like PH" evidence="2">
    <location>
        <begin position="263"/>
        <end position="342"/>
    </location>
</feature>
<dbReference type="InterPro" id="IPR014529">
    <property type="entry name" value="UCP026631"/>
</dbReference>
<dbReference type="RefSeq" id="WP_094943237.1">
    <property type="nucleotide sequence ID" value="NZ_NOKQ01000217.1"/>
</dbReference>
<dbReference type="PANTHER" id="PTHR34473">
    <property type="entry name" value="UPF0699 TRANSMEMBRANE PROTEIN YDBS"/>
    <property type="match status" value="1"/>
</dbReference>
<evidence type="ECO:0000259" key="2">
    <source>
        <dbReference type="Pfam" id="PF03703"/>
    </source>
</evidence>
<feature type="transmembrane region" description="Helical" evidence="1">
    <location>
        <begin position="233"/>
        <end position="258"/>
    </location>
</feature>
<feature type="transmembrane region" description="Helical" evidence="1">
    <location>
        <begin position="364"/>
        <end position="385"/>
    </location>
</feature>
<dbReference type="EMBL" id="NOKQ01000217">
    <property type="protein sequence ID" value="OZS77967.1"/>
    <property type="molecule type" value="Genomic_DNA"/>
</dbReference>
<dbReference type="PANTHER" id="PTHR34473:SF2">
    <property type="entry name" value="UPF0699 TRANSMEMBRANE PROTEIN YDBT"/>
    <property type="match status" value="1"/>
</dbReference>
<keyword evidence="1" id="KW-1133">Transmembrane helix</keyword>
<keyword evidence="1" id="KW-0472">Membrane</keyword>
<evidence type="ECO:0000313" key="3">
    <source>
        <dbReference type="EMBL" id="OZS77967.1"/>
    </source>
</evidence>
<feature type="domain" description="YdbS-like PH" evidence="2">
    <location>
        <begin position="407"/>
        <end position="486"/>
    </location>
</feature>
<feature type="domain" description="YdbS-like PH" evidence="2">
    <location>
        <begin position="68"/>
        <end position="148"/>
    </location>
</feature>
<name>A0A264W4K0_9BACL</name>